<organism evidence="2 3">
    <name type="scientific">Pannonibacter phragmitetus</name>
    <dbReference type="NCBI Taxonomy" id="121719"/>
    <lineage>
        <taxon>Bacteria</taxon>
        <taxon>Pseudomonadati</taxon>
        <taxon>Pseudomonadota</taxon>
        <taxon>Alphaproteobacteria</taxon>
        <taxon>Hyphomicrobiales</taxon>
        <taxon>Stappiaceae</taxon>
        <taxon>Pannonibacter</taxon>
    </lineage>
</organism>
<geneLocation type="plasmid" evidence="2 3">
    <name>p.p-1</name>
</geneLocation>
<feature type="domain" description="Methyltransferase FkbM" evidence="1">
    <location>
        <begin position="61"/>
        <end position="256"/>
    </location>
</feature>
<protein>
    <recommendedName>
        <fullName evidence="1">Methyltransferase FkbM domain-containing protein</fullName>
    </recommendedName>
</protein>
<dbReference type="EMBL" id="CP013069">
    <property type="protein sequence ID" value="ALV30654.1"/>
    <property type="molecule type" value="Genomic_DNA"/>
</dbReference>
<dbReference type="InterPro" id="IPR052514">
    <property type="entry name" value="SAM-dependent_MTase"/>
</dbReference>
<keyword evidence="2" id="KW-0614">Plasmid</keyword>
<dbReference type="AlphaFoldDB" id="A0A0L0IY30"/>
<accession>A0A0L0IY30</accession>
<dbReference type="PANTHER" id="PTHR34203">
    <property type="entry name" value="METHYLTRANSFERASE, FKBM FAMILY PROTEIN"/>
    <property type="match status" value="1"/>
</dbReference>
<dbReference type="KEGG" id="pphr:APZ00_25565"/>
<name>A0A0L0IY30_9HYPH</name>
<sequence>MQNATYLGNGLILARTRWDGHVVVPGYNVDVAIGIVRDGIHEPWTTRLVQELLRPGETYVNVGANFGYFTCLGARIVGSGGKVVSIEANPHVFSILMKTILWAGIVDRVTAYNRAAYLHSGAEFDFTFDYQYIGGGHIRHDVEASAVQTGTPFWSPEALPHLLEADGRWNPSRGLLNFFKVQSLALDDITAGMTADLIHCDVEQAEPFVLVGARNLISRSPRCKIIFEWSGYAYDHGNEEYRTAVRDMWDLLVKENFVVRYLKPMLHDNGAIEVSAPLSFEELLTSPHGDYVALRKGQDPWG</sequence>
<gene>
    <name evidence="2" type="ORF">APZ00_25565</name>
</gene>
<evidence type="ECO:0000313" key="2">
    <source>
        <dbReference type="EMBL" id="ALV30654.1"/>
    </source>
</evidence>
<keyword evidence="3" id="KW-1185">Reference proteome</keyword>
<dbReference type="PATRIC" id="fig|121719.5.peg.5191"/>
<dbReference type="NCBIfam" id="TIGR01444">
    <property type="entry name" value="fkbM_fam"/>
    <property type="match status" value="1"/>
</dbReference>
<dbReference type="PANTHER" id="PTHR34203:SF15">
    <property type="entry name" value="SLL1173 PROTEIN"/>
    <property type="match status" value="1"/>
</dbReference>
<proteinExistence type="predicted"/>
<dbReference type="InterPro" id="IPR029063">
    <property type="entry name" value="SAM-dependent_MTases_sf"/>
</dbReference>
<reference evidence="2 3" key="1">
    <citation type="submission" date="2015-10" db="EMBL/GenBank/DDBJ databases">
        <title>The world's first case of liver abscess caused by Pannonibacter phragmitetus.</title>
        <authorList>
            <person name="Ming D."/>
            <person name="Wang M."/>
            <person name="Zhou Y."/>
            <person name="Jiang T."/>
            <person name="Hu S."/>
        </authorList>
    </citation>
    <scope>NUCLEOTIDE SEQUENCE [LARGE SCALE GENOMIC DNA]</scope>
    <source>
        <strain evidence="2 3">31801</strain>
        <plasmid evidence="3">Plasmid p.p-1</plasmid>
    </source>
</reference>
<dbReference type="InterPro" id="IPR006342">
    <property type="entry name" value="FkbM_mtfrase"/>
</dbReference>
<dbReference type="SUPFAM" id="SSF53335">
    <property type="entry name" value="S-adenosyl-L-methionine-dependent methyltransferases"/>
    <property type="match status" value="1"/>
</dbReference>
<evidence type="ECO:0000259" key="1">
    <source>
        <dbReference type="Pfam" id="PF05050"/>
    </source>
</evidence>
<evidence type="ECO:0000313" key="3">
    <source>
        <dbReference type="Proteomes" id="UP000064921"/>
    </source>
</evidence>
<dbReference type="eggNOG" id="COG2242">
    <property type="taxonomic scope" value="Bacteria"/>
</dbReference>
<dbReference type="Gene3D" id="3.40.50.150">
    <property type="entry name" value="Vaccinia Virus protein VP39"/>
    <property type="match status" value="1"/>
</dbReference>
<dbReference type="Pfam" id="PF05050">
    <property type="entry name" value="Methyltransf_21"/>
    <property type="match status" value="1"/>
</dbReference>
<dbReference type="Proteomes" id="UP000064921">
    <property type="component" value="Plasmid p.p-1"/>
</dbReference>